<dbReference type="PANTHER" id="PTHR33147">
    <property type="entry name" value="DEFENSIN-LIKE PROTEIN 1"/>
    <property type="match status" value="1"/>
</dbReference>
<keyword evidence="3" id="KW-0732">Signal</keyword>
<evidence type="ECO:0000256" key="3">
    <source>
        <dbReference type="ARBA" id="ARBA00022729"/>
    </source>
</evidence>
<dbReference type="PROSITE" id="PS00940">
    <property type="entry name" value="GAMMA_THIONIN"/>
    <property type="match status" value="1"/>
</dbReference>
<gene>
    <name evidence="6" type="ORF">MtrunA17_Chr8g0339691</name>
</gene>
<dbReference type="InterPro" id="IPR003614">
    <property type="entry name" value="Knottins"/>
</dbReference>
<keyword evidence="1" id="KW-0929">Antimicrobial</keyword>
<evidence type="ECO:0000313" key="6">
    <source>
        <dbReference type="EMBL" id="RHN39049.1"/>
    </source>
</evidence>
<dbReference type="SMART" id="SM00505">
    <property type="entry name" value="Knot1"/>
    <property type="match status" value="1"/>
</dbReference>
<reference evidence="7" key="1">
    <citation type="journal article" date="2018" name="Nat. Plants">
        <title>Whole-genome landscape of Medicago truncatula symbiotic genes.</title>
        <authorList>
            <person name="Pecrix Y."/>
            <person name="Staton S.E."/>
            <person name="Sallet E."/>
            <person name="Lelandais-Briere C."/>
            <person name="Moreau S."/>
            <person name="Carrere S."/>
            <person name="Blein T."/>
            <person name="Jardinaud M.F."/>
            <person name="Latrasse D."/>
            <person name="Zouine M."/>
            <person name="Zahm M."/>
            <person name="Kreplak J."/>
            <person name="Mayjonade B."/>
            <person name="Satge C."/>
            <person name="Perez M."/>
            <person name="Cauet S."/>
            <person name="Marande W."/>
            <person name="Chantry-Darmon C."/>
            <person name="Lopez-Roques C."/>
            <person name="Bouchez O."/>
            <person name="Berard A."/>
            <person name="Debelle F."/>
            <person name="Munos S."/>
            <person name="Bendahmane A."/>
            <person name="Berges H."/>
            <person name="Niebel A."/>
            <person name="Buitink J."/>
            <person name="Frugier F."/>
            <person name="Benhamed M."/>
            <person name="Crespi M."/>
            <person name="Gouzy J."/>
            <person name="Gamas P."/>
        </authorList>
    </citation>
    <scope>NUCLEOTIDE SEQUENCE [LARGE SCALE GENOMIC DNA]</scope>
    <source>
        <strain evidence="7">cv. Jemalong A17</strain>
    </source>
</reference>
<accession>A0A396GBT5</accession>
<dbReference type="GO" id="GO:0031640">
    <property type="term" value="P:killing of cells of another organism"/>
    <property type="evidence" value="ECO:0007669"/>
    <property type="project" value="UniProtKB-KW"/>
</dbReference>
<proteinExistence type="predicted"/>
<dbReference type="Pfam" id="PF00304">
    <property type="entry name" value="Gamma-thionin"/>
    <property type="match status" value="1"/>
</dbReference>
<feature type="domain" description="Knottins-like" evidence="5">
    <location>
        <begin position="5"/>
        <end position="54"/>
    </location>
</feature>
<keyword evidence="2" id="KW-0295">Fungicide</keyword>
<keyword evidence="4" id="KW-1015">Disulfide bond</keyword>
<evidence type="ECO:0000259" key="5">
    <source>
        <dbReference type="SMART" id="SM00505"/>
    </source>
</evidence>
<evidence type="ECO:0000256" key="2">
    <source>
        <dbReference type="ARBA" id="ARBA00022577"/>
    </source>
</evidence>
<dbReference type="GO" id="GO:0050832">
    <property type="term" value="P:defense response to fungus"/>
    <property type="evidence" value="ECO:0007669"/>
    <property type="project" value="UniProtKB-KW"/>
</dbReference>
<comment type="caution">
    <text evidence="6">The sequence shown here is derived from an EMBL/GenBank/DDBJ whole genome shotgun (WGS) entry which is preliminary data.</text>
</comment>
<sequence>MKPKICDWRSKTWSGICINTGNCKRQCINVEHATFGACHRQGFGFACFCYKNFCTMVADCVVRVGGWVDVRKTIVEGEKEGEKLADGVYVVVVWLW</sequence>
<evidence type="ECO:0000313" key="7">
    <source>
        <dbReference type="Proteomes" id="UP000265566"/>
    </source>
</evidence>
<evidence type="ECO:0000256" key="1">
    <source>
        <dbReference type="ARBA" id="ARBA00022529"/>
    </source>
</evidence>
<dbReference type="Gene3D" id="3.30.30.10">
    <property type="entry name" value="Knottin, scorpion toxin-like"/>
    <property type="match status" value="1"/>
</dbReference>
<dbReference type="Proteomes" id="UP000265566">
    <property type="component" value="Chromosome 8"/>
</dbReference>
<protein>
    <submittedName>
        <fullName evidence="6">Putative defensin, plant</fullName>
    </submittedName>
</protein>
<dbReference type="Gramene" id="rna45041">
    <property type="protein sequence ID" value="RHN39049.1"/>
    <property type="gene ID" value="gene45041"/>
</dbReference>
<dbReference type="SUPFAM" id="SSF57095">
    <property type="entry name" value="Scorpion toxin-like"/>
    <property type="match status" value="1"/>
</dbReference>
<dbReference type="InterPro" id="IPR008176">
    <property type="entry name" value="Defensin_plant"/>
</dbReference>
<dbReference type="InterPro" id="IPR036574">
    <property type="entry name" value="Scorpion_toxin-like_sf"/>
</dbReference>
<organism evidence="6 7">
    <name type="scientific">Medicago truncatula</name>
    <name type="common">Barrel medic</name>
    <name type="synonym">Medicago tribuloides</name>
    <dbReference type="NCBI Taxonomy" id="3880"/>
    <lineage>
        <taxon>Eukaryota</taxon>
        <taxon>Viridiplantae</taxon>
        <taxon>Streptophyta</taxon>
        <taxon>Embryophyta</taxon>
        <taxon>Tracheophyta</taxon>
        <taxon>Spermatophyta</taxon>
        <taxon>Magnoliopsida</taxon>
        <taxon>eudicotyledons</taxon>
        <taxon>Gunneridae</taxon>
        <taxon>Pentapetalae</taxon>
        <taxon>rosids</taxon>
        <taxon>fabids</taxon>
        <taxon>Fabales</taxon>
        <taxon>Fabaceae</taxon>
        <taxon>Papilionoideae</taxon>
        <taxon>50 kb inversion clade</taxon>
        <taxon>NPAAA clade</taxon>
        <taxon>Hologalegina</taxon>
        <taxon>IRL clade</taxon>
        <taxon>Trifolieae</taxon>
        <taxon>Medicago</taxon>
    </lineage>
</organism>
<dbReference type="EMBL" id="PSQE01000008">
    <property type="protein sequence ID" value="RHN39049.1"/>
    <property type="molecule type" value="Genomic_DNA"/>
</dbReference>
<name>A0A396GBT5_MEDTR</name>
<evidence type="ECO:0000256" key="4">
    <source>
        <dbReference type="ARBA" id="ARBA00023157"/>
    </source>
</evidence>
<dbReference type="AlphaFoldDB" id="A0A396GBT5"/>
<dbReference type="PANTHER" id="PTHR33147:SF46">
    <property type="entry name" value="DEFENSIN-LIKE PROTEIN 19"/>
    <property type="match status" value="1"/>
</dbReference>